<dbReference type="Proteomes" id="UP000295345">
    <property type="component" value="Unassembled WGS sequence"/>
</dbReference>
<keyword evidence="4 6" id="KW-0472">Membrane</keyword>
<dbReference type="InterPro" id="IPR052524">
    <property type="entry name" value="MFS_Cyanate_Porter"/>
</dbReference>
<dbReference type="AlphaFoldDB" id="A0A4R4TDV3"/>
<dbReference type="GO" id="GO:0022857">
    <property type="term" value="F:transmembrane transporter activity"/>
    <property type="evidence" value="ECO:0007669"/>
    <property type="project" value="InterPro"/>
</dbReference>
<feature type="transmembrane region" description="Helical" evidence="6">
    <location>
        <begin position="128"/>
        <end position="151"/>
    </location>
</feature>
<evidence type="ECO:0000256" key="4">
    <source>
        <dbReference type="ARBA" id="ARBA00023136"/>
    </source>
</evidence>
<gene>
    <name evidence="8" type="ORF">E1283_18230</name>
</gene>
<evidence type="ECO:0000259" key="7">
    <source>
        <dbReference type="PROSITE" id="PS50850"/>
    </source>
</evidence>
<keyword evidence="2 6" id="KW-0812">Transmembrane</keyword>
<feature type="region of interest" description="Disordered" evidence="5">
    <location>
        <begin position="1"/>
        <end position="26"/>
    </location>
</feature>
<evidence type="ECO:0000256" key="2">
    <source>
        <dbReference type="ARBA" id="ARBA00022692"/>
    </source>
</evidence>
<evidence type="ECO:0000313" key="9">
    <source>
        <dbReference type="Proteomes" id="UP000295345"/>
    </source>
</evidence>
<dbReference type="PANTHER" id="PTHR23523:SF2">
    <property type="entry name" value="2-NITROIMIDAZOLE TRANSPORTER"/>
    <property type="match status" value="1"/>
</dbReference>
<feature type="transmembrane region" description="Helical" evidence="6">
    <location>
        <begin position="196"/>
        <end position="214"/>
    </location>
</feature>
<dbReference type="InterPro" id="IPR011701">
    <property type="entry name" value="MFS"/>
</dbReference>
<feature type="transmembrane region" description="Helical" evidence="6">
    <location>
        <begin position="29"/>
        <end position="48"/>
    </location>
</feature>
<dbReference type="GO" id="GO:0005886">
    <property type="term" value="C:plasma membrane"/>
    <property type="evidence" value="ECO:0007669"/>
    <property type="project" value="UniProtKB-SubCell"/>
</dbReference>
<feature type="transmembrane region" description="Helical" evidence="6">
    <location>
        <begin position="332"/>
        <end position="354"/>
    </location>
</feature>
<feature type="transmembrane region" description="Helical" evidence="6">
    <location>
        <begin position="163"/>
        <end position="184"/>
    </location>
</feature>
<feature type="transmembrane region" description="Helical" evidence="6">
    <location>
        <begin position="366"/>
        <end position="387"/>
    </location>
</feature>
<keyword evidence="9" id="KW-1185">Reference proteome</keyword>
<feature type="domain" description="Major facilitator superfamily (MFS) profile" evidence="7">
    <location>
        <begin position="39"/>
        <end position="425"/>
    </location>
</feature>
<organism evidence="8 9">
    <name type="scientific">Streptomyces hainanensis</name>
    <dbReference type="NCBI Taxonomy" id="402648"/>
    <lineage>
        <taxon>Bacteria</taxon>
        <taxon>Bacillati</taxon>
        <taxon>Actinomycetota</taxon>
        <taxon>Actinomycetes</taxon>
        <taxon>Kitasatosporales</taxon>
        <taxon>Streptomycetaceae</taxon>
        <taxon>Streptomyces</taxon>
    </lineage>
</organism>
<dbReference type="PROSITE" id="PS50850">
    <property type="entry name" value="MFS"/>
    <property type="match status" value="1"/>
</dbReference>
<keyword evidence="3 6" id="KW-1133">Transmembrane helix</keyword>
<feature type="transmembrane region" description="Helical" evidence="6">
    <location>
        <begin position="272"/>
        <end position="295"/>
    </location>
</feature>
<dbReference type="Gene3D" id="1.20.1250.20">
    <property type="entry name" value="MFS general substrate transporter like domains"/>
    <property type="match status" value="1"/>
</dbReference>
<reference evidence="8 9" key="1">
    <citation type="submission" date="2019-03" db="EMBL/GenBank/DDBJ databases">
        <title>Draft genome sequences of novel Actinobacteria.</title>
        <authorList>
            <person name="Sahin N."/>
            <person name="Ay H."/>
            <person name="Saygin H."/>
        </authorList>
    </citation>
    <scope>NUCLEOTIDE SEQUENCE [LARGE SCALE GENOMIC DNA]</scope>
    <source>
        <strain evidence="8 9">DSM 41900</strain>
    </source>
</reference>
<evidence type="ECO:0000313" key="8">
    <source>
        <dbReference type="EMBL" id="TDC73764.1"/>
    </source>
</evidence>
<feature type="transmembrane region" description="Helical" evidence="6">
    <location>
        <begin position="68"/>
        <end position="89"/>
    </location>
</feature>
<dbReference type="OrthoDB" id="5317164at2"/>
<feature type="transmembrane region" description="Helical" evidence="6">
    <location>
        <begin position="393"/>
        <end position="413"/>
    </location>
</feature>
<dbReference type="EMBL" id="SMKI01000184">
    <property type="protein sequence ID" value="TDC73764.1"/>
    <property type="molecule type" value="Genomic_DNA"/>
</dbReference>
<feature type="transmembrane region" description="Helical" evidence="6">
    <location>
        <begin position="242"/>
        <end position="260"/>
    </location>
</feature>
<feature type="transmembrane region" description="Helical" evidence="6">
    <location>
        <begin position="101"/>
        <end position="122"/>
    </location>
</feature>
<feature type="transmembrane region" description="Helical" evidence="6">
    <location>
        <begin position="307"/>
        <end position="326"/>
    </location>
</feature>
<sequence length="425" mass="43967">MMVRMESTKDDRTLPSRPTEPAPHPASGLTVRAVAPWFVVVGLALAAFNLRPALASIGPLLPEIRDGLHMNGAVAGLLTSVPALCFAVFGNAAPRLARRHGLPAVLVAGLAAVAAGLALRPFAGSTTVFLVTSALALAGVAVGNVLMPVLVKEYFPDRLGAMTGLYSMALSLGAACAAGLSVPLARALGDDWRPGLGFWAIPALVAVLPWLAALRHRRARATRIPTPRQEAVPLRLARSGTAWSLAILFGLQATAAYVTLGWAPQIYQDAGISAGTAGLLAAVIIGLGAPIGFALPPFAARLRHQGPLVAVLGVFGLVGYVGLWLAPGGGAWLWAICLGLTNCTFPVVLTMIGLRARTPHGVARLSAFAQSIGYLISVPGPLLVGTLNEATGAWHAPLALMVVLLLAQIAVGFRAGRDRCVEDEV</sequence>
<name>A0A4R4TDV3_9ACTN</name>
<dbReference type="InterPro" id="IPR036259">
    <property type="entry name" value="MFS_trans_sf"/>
</dbReference>
<dbReference type="SUPFAM" id="SSF103473">
    <property type="entry name" value="MFS general substrate transporter"/>
    <property type="match status" value="1"/>
</dbReference>
<evidence type="ECO:0000256" key="1">
    <source>
        <dbReference type="ARBA" id="ARBA00004651"/>
    </source>
</evidence>
<evidence type="ECO:0000256" key="5">
    <source>
        <dbReference type="SAM" id="MobiDB-lite"/>
    </source>
</evidence>
<feature type="compositionally biased region" description="Basic and acidic residues" evidence="5">
    <location>
        <begin position="1"/>
        <end position="14"/>
    </location>
</feature>
<dbReference type="CDD" id="cd17339">
    <property type="entry name" value="MFS_NIMT_CynX_like"/>
    <property type="match status" value="1"/>
</dbReference>
<dbReference type="InterPro" id="IPR020846">
    <property type="entry name" value="MFS_dom"/>
</dbReference>
<protein>
    <submittedName>
        <fullName evidence="8">MFS transporter</fullName>
    </submittedName>
</protein>
<dbReference type="Pfam" id="PF07690">
    <property type="entry name" value="MFS_1"/>
    <property type="match status" value="1"/>
</dbReference>
<dbReference type="PANTHER" id="PTHR23523">
    <property type="match status" value="1"/>
</dbReference>
<comment type="caution">
    <text evidence="8">The sequence shown here is derived from an EMBL/GenBank/DDBJ whole genome shotgun (WGS) entry which is preliminary data.</text>
</comment>
<comment type="subcellular location">
    <subcellularLocation>
        <location evidence="1">Cell membrane</location>
        <topology evidence="1">Multi-pass membrane protein</topology>
    </subcellularLocation>
</comment>
<evidence type="ECO:0000256" key="6">
    <source>
        <dbReference type="SAM" id="Phobius"/>
    </source>
</evidence>
<evidence type="ECO:0000256" key="3">
    <source>
        <dbReference type="ARBA" id="ARBA00022989"/>
    </source>
</evidence>
<proteinExistence type="predicted"/>
<accession>A0A4R4TDV3</accession>